<evidence type="ECO:0000313" key="3">
    <source>
        <dbReference type="EMBL" id="RKP28865.1"/>
    </source>
</evidence>
<evidence type="ECO:0000313" key="4">
    <source>
        <dbReference type="Proteomes" id="UP000268321"/>
    </source>
</evidence>
<protein>
    <recommendedName>
        <fullName evidence="1">DUF1279 domain-containing protein</fullName>
    </recommendedName>
</protein>
<keyword evidence="4" id="KW-1185">Reference proteome</keyword>
<dbReference type="EMBL" id="ML004898">
    <property type="protein sequence ID" value="RKP28483.1"/>
    <property type="molecule type" value="Genomic_DNA"/>
</dbReference>
<dbReference type="Proteomes" id="UP000268321">
    <property type="component" value="Unassembled WGS sequence"/>
</dbReference>
<feature type="domain" description="DUF1279" evidence="1">
    <location>
        <begin position="39"/>
        <end position="157"/>
    </location>
</feature>
<organism evidence="2 4">
    <name type="scientific">Metschnikowia bicuspidata</name>
    <dbReference type="NCBI Taxonomy" id="27322"/>
    <lineage>
        <taxon>Eukaryota</taxon>
        <taxon>Fungi</taxon>
        <taxon>Dikarya</taxon>
        <taxon>Ascomycota</taxon>
        <taxon>Saccharomycotina</taxon>
        <taxon>Pichiomycetes</taxon>
        <taxon>Metschnikowiaceae</taxon>
        <taxon>Metschnikowia</taxon>
    </lineage>
</organism>
<dbReference type="InterPro" id="IPR045866">
    <property type="entry name" value="FAM210A/B-like"/>
</dbReference>
<evidence type="ECO:0000259" key="1">
    <source>
        <dbReference type="Pfam" id="PF06916"/>
    </source>
</evidence>
<dbReference type="GO" id="GO:0005739">
    <property type="term" value="C:mitochondrion"/>
    <property type="evidence" value="ECO:0007669"/>
    <property type="project" value="TreeGrafter"/>
</dbReference>
<dbReference type="AlphaFoldDB" id="A0A4P9Z729"/>
<dbReference type="PANTHER" id="PTHR21377">
    <property type="entry name" value="PROTEIN FAM210B, MITOCHONDRIAL"/>
    <property type="match status" value="1"/>
</dbReference>
<dbReference type="InterPro" id="IPR009688">
    <property type="entry name" value="FAM210A/B-like_dom"/>
</dbReference>
<evidence type="ECO:0000313" key="2">
    <source>
        <dbReference type="EMBL" id="RKP28483.1"/>
    </source>
</evidence>
<name>A0A4P9Z729_9ASCO</name>
<proteinExistence type="predicted"/>
<dbReference type="EMBL" id="ML004552">
    <property type="protein sequence ID" value="RKP28865.1"/>
    <property type="molecule type" value="Genomic_DNA"/>
</dbReference>
<dbReference type="OrthoDB" id="426386at2759"/>
<reference evidence="4" key="1">
    <citation type="journal article" date="2018" name="Nat. Microbiol.">
        <title>Leveraging single-cell genomics to expand the fungal tree of life.</title>
        <authorList>
            <person name="Ahrendt S.R."/>
            <person name="Quandt C.A."/>
            <person name="Ciobanu D."/>
            <person name="Clum A."/>
            <person name="Salamov A."/>
            <person name="Andreopoulos B."/>
            <person name="Cheng J.F."/>
            <person name="Woyke T."/>
            <person name="Pelin A."/>
            <person name="Henrissat B."/>
            <person name="Reynolds N.K."/>
            <person name="Benny G.L."/>
            <person name="Smith M.E."/>
            <person name="James T.Y."/>
            <person name="Grigoriev I.V."/>
        </authorList>
    </citation>
    <scope>NUCLEOTIDE SEQUENCE [LARGE SCALE GENOMIC DNA]</scope>
    <source>
        <strain evidence="4">Baker2002</strain>
    </source>
</reference>
<sequence length="191" mass="21993">MAQTSRLWLLQRNALSGRFFPRIRRQSTIPQSPQSKRKGIKELVKEYGYSALGIYLALSILDLPLCYWIVHTAGKEKIEIYENKVKQYFGFGKSDEELQRMQENQKIEEASQDAAAPQDPPMAMFPWFSWTEMVIAYGIHKSLFIFIRVPLTAAMTPSIVKMFRGWGFQMGNKVPALGVPATKKHKGLWFM</sequence>
<gene>
    <name evidence="3" type="ORF">METBISCDRAFT_20023</name>
    <name evidence="2" type="ORF">METBISCDRAFT_20528</name>
</gene>
<dbReference type="Pfam" id="PF06916">
    <property type="entry name" value="FAM210A-B_dom"/>
    <property type="match status" value="1"/>
</dbReference>
<accession>A0A4P9Z729</accession>
<dbReference type="PANTHER" id="PTHR21377:SF0">
    <property type="entry name" value="PROTEIN FAM210B, MITOCHONDRIAL"/>
    <property type="match status" value="1"/>
</dbReference>
<reference evidence="2" key="2">
    <citation type="submission" date="2018-08" db="EMBL/GenBank/DDBJ databases">
        <title>Leveraging single-cell genomics to expand the Fungal Tree of Life.</title>
        <authorList>
            <consortium name="DOE Joint Genome Institute"/>
            <person name="Ahrendt S.R."/>
            <person name="Quandt C.A."/>
            <person name="Ciobanu D."/>
            <person name="Clum A."/>
            <person name="Salamov A."/>
            <person name="Andreopoulos B."/>
            <person name="Cheng J.-F."/>
            <person name="Woyke T."/>
            <person name="Pelin A."/>
            <person name="Henrissat B."/>
            <person name="Reynolds N."/>
            <person name="Benny G.L."/>
            <person name="Smith M.E."/>
            <person name="James T.Y."/>
            <person name="Grigoriev I.V."/>
        </authorList>
    </citation>
    <scope>NUCLEOTIDE SEQUENCE</scope>
    <source>
        <strain evidence="2">Baker2002</strain>
    </source>
</reference>